<feature type="transmembrane region" description="Helical" evidence="7">
    <location>
        <begin position="322"/>
        <end position="345"/>
    </location>
</feature>
<dbReference type="PANTHER" id="PTHR10796">
    <property type="entry name" value="PATCHED-RELATED"/>
    <property type="match status" value="1"/>
</dbReference>
<gene>
    <name evidence="9" type="ORF">ASIM_LOCUS9822</name>
</gene>
<dbReference type="OrthoDB" id="6510177at2759"/>
<feature type="transmembrane region" description="Helical" evidence="7">
    <location>
        <begin position="777"/>
        <end position="808"/>
    </location>
</feature>
<dbReference type="InterPro" id="IPR000731">
    <property type="entry name" value="SSD"/>
</dbReference>
<evidence type="ECO:0000256" key="5">
    <source>
        <dbReference type="ARBA" id="ARBA00023136"/>
    </source>
</evidence>
<feature type="transmembrane region" description="Helical" evidence="7">
    <location>
        <begin position="294"/>
        <end position="316"/>
    </location>
</feature>
<name>A0A0M3JQX4_ANISI</name>
<feature type="transmembrane region" description="Helical" evidence="7">
    <location>
        <begin position="260"/>
        <end position="282"/>
    </location>
</feature>
<dbReference type="SUPFAM" id="SSF82866">
    <property type="entry name" value="Multidrug efflux transporter AcrB transmembrane domain"/>
    <property type="match status" value="2"/>
</dbReference>
<dbReference type="PANTHER" id="PTHR10796:SF88">
    <property type="entry name" value="SSD DOMAIN-CONTAINING PROTEIN"/>
    <property type="match status" value="1"/>
</dbReference>
<evidence type="ECO:0000259" key="8">
    <source>
        <dbReference type="PROSITE" id="PS50156"/>
    </source>
</evidence>
<keyword evidence="6" id="KW-0325">Glycoprotein</keyword>
<evidence type="ECO:0000256" key="7">
    <source>
        <dbReference type="SAM" id="Phobius"/>
    </source>
</evidence>
<proteinExistence type="inferred from homology"/>
<reference evidence="9 10" key="2">
    <citation type="submission" date="2018-11" db="EMBL/GenBank/DDBJ databases">
        <authorList>
            <consortium name="Pathogen Informatics"/>
        </authorList>
    </citation>
    <scope>NUCLEOTIDE SEQUENCE [LARGE SCALE GENOMIC DNA]</scope>
</reference>
<dbReference type="GO" id="GO:0018996">
    <property type="term" value="P:molting cycle, collagen and cuticulin-based cuticle"/>
    <property type="evidence" value="ECO:0007669"/>
    <property type="project" value="TreeGrafter"/>
</dbReference>
<evidence type="ECO:0000256" key="2">
    <source>
        <dbReference type="ARBA" id="ARBA00005585"/>
    </source>
</evidence>
<feature type="transmembrane region" description="Helical" evidence="7">
    <location>
        <begin position="492"/>
        <end position="512"/>
    </location>
</feature>
<keyword evidence="5 7" id="KW-0472">Membrane</keyword>
<feature type="transmembrane region" description="Helical" evidence="7">
    <location>
        <begin position="814"/>
        <end position="837"/>
    </location>
</feature>
<keyword evidence="3 7" id="KW-0812">Transmembrane</keyword>
<keyword evidence="4 7" id="KW-1133">Transmembrane helix</keyword>
<organism evidence="11">
    <name type="scientific">Anisakis simplex</name>
    <name type="common">Herring worm</name>
    <dbReference type="NCBI Taxonomy" id="6269"/>
    <lineage>
        <taxon>Eukaryota</taxon>
        <taxon>Metazoa</taxon>
        <taxon>Ecdysozoa</taxon>
        <taxon>Nematoda</taxon>
        <taxon>Chromadorea</taxon>
        <taxon>Rhabditida</taxon>
        <taxon>Spirurina</taxon>
        <taxon>Ascaridomorpha</taxon>
        <taxon>Ascaridoidea</taxon>
        <taxon>Anisakidae</taxon>
        <taxon>Anisakis</taxon>
        <taxon>Anisakis simplex complex</taxon>
    </lineage>
</organism>
<dbReference type="GO" id="GO:0006897">
    <property type="term" value="P:endocytosis"/>
    <property type="evidence" value="ECO:0007669"/>
    <property type="project" value="TreeGrafter"/>
</dbReference>
<dbReference type="AlphaFoldDB" id="A0A0M3JQX4"/>
<feature type="transmembrane region" description="Helical" evidence="7">
    <location>
        <begin position="735"/>
        <end position="756"/>
    </location>
</feature>
<accession>A0A0M3JQX4</accession>
<dbReference type="Pfam" id="PF02460">
    <property type="entry name" value="Patched"/>
    <property type="match status" value="1"/>
</dbReference>
<dbReference type="WBParaSite" id="ASIM_0001009101-mRNA-1">
    <property type="protein sequence ID" value="ASIM_0001009101-mRNA-1"/>
    <property type="gene ID" value="ASIM_0001009101"/>
</dbReference>
<dbReference type="Proteomes" id="UP000267096">
    <property type="component" value="Unassembled WGS sequence"/>
</dbReference>
<reference evidence="11" key="1">
    <citation type="submission" date="2017-02" db="UniProtKB">
        <authorList>
            <consortium name="WormBaseParasite"/>
        </authorList>
    </citation>
    <scope>IDENTIFICATION</scope>
</reference>
<evidence type="ECO:0000256" key="1">
    <source>
        <dbReference type="ARBA" id="ARBA00004141"/>
    </source>
</evidence>
<dbReference type="Gene3D" id="1.20.1640.10">
    <property type="entry name" value="Multidrug efflux transporter AcrB transmembrane domain"/>
    <property type="match status" value="2"/>
</dbReference>
<evidence type="ECO:0000256" key="6">
    <source>
        <dbReference type="ARBA" id="ARBA00023180"/>
    </source>
</evidence>
<dbReference type="InterPro" id="IPR051697">
    <property type="entry name" value="Patched_domain-protein"/>
</dbReference>
<keyword evidence="10" id="KW-1185">Reference proteome</keyword>
<comment type="similarity">
    <text evidence="2">Belongs to the patched family.</text>
</comment>
<evidence type="ECO:0000313" key="11">
    <source>
        <dbReference type="WBParaSite" id="ASIM_0001009101-mRNA-1"/>
    </source>
</evidence>
<dbReference type="GO" id="GO:0030659">
    <property type="term" value="C:cytoplasmic vesicle membrane"/>
    <property type="evidence" value="ECO:0007669"/>
    <property type="project" value="TreeGrafter"/>
</dbReference>
<feature type="transmembrane region" description="Helical" evidence="7">
    <location>
        <begin position="709"/>
        <end position="729"/>
    </location>
</feature>
<sequence length="856" mass="95751">MQSKNNKAIIERKQSVIRKHQETRLCYYTCAIFRRWAYLIADHTTSAIIVCIIVSILCAIKVATTPYKNDLLGFVPYGARSREEFAIHDEYLNANGRSVLMMALIVAKDGGTVLKDEILREAVKNGFTVQMQLLNSNMSLNNRIALGYPVTLLYGRKMNIQSLQLFQANFYGINLVNDSSMNDTDMIDTIASISNMRSAKMIALIYRESSTGGWSDEEVIEYEMSIVKYFQRVYQPDHVKIYLMSVSFLDHEITRAGLSMLPYLIVGFAIMSLCSTFSTLISAAYMQQITIHKIYLAIIACICPFMASATAIGVLLLMGVRYGSILCITPFLVLAIGVDDAYLMIHAWQAVTKRCRNYPVKGDCEAYRLSEVLAESGPAILISALTNIFADAVGTFTGSPEITLLCYGNMASIFVDFIYQLTFYSAIMCIAGRFEMATETEQLNKHSIEIGAQNSTNLSNCCNQTACQLHDNVKHSCATLLNGYVKLITNGIFAFGVFCGWIIFVAFSIIGITRLKIELTTDRLFTQDSPMIEAVHLRTKYQASQYTMGQFYVNHPGDLSNPIRLQRLNEMVSELEHMDCSWGPESSNYFIRDFLSFEEIFAEEEEAFNEQPTSTENSQTAITFNEKHLKPFLEWPEYETWRGFTQINETRQVSAVRGDFNVSVFLDDAVYLDLIDNMPTDAWQSAVGTLACMAFICFVFLYDTFTVAVVSASILSIMTGIIGAASWMGIDLEPIMMAAMLISMGFSVDIPAHVSYHYNSAGAQYDRPITVEQRLRICLSAVALPAIQASLSTTLCVLGLLFIPLYMAQVFVKIMVTCITLCVLHGLLIIPCMFSLIDIVLSACHIRIYDASSSNN</sequence>
<dbReference type="EMBL" id="UYRR01030973">
    <property type="protein sequence ID" value="VDK41834.1"/>
    <property type="molecule type" value="Genomic_DNA"/>
</dbReference>
<evidence type="ECO:0000256" key="4">
    <source>
        <dbReference type="ARBA" id="ARBA00022989"/>
    </source>
</evidence>
<feature type="transmembrane region" description="Helical" evidence="7">
    <location>
        <begin position="682"/>
        <end position="702"/>
    </location>
</feature>
<evidence type="ECO:0000313" key="10">
    <source>
        <dbReference type="Proteomes" id="UP000267096"/>
    </source>
</evidence>
<protein>
    <submittedName>
        <fullName evidence="11">SSD domain-containing protein</fullName>
    </submittedName>
</protein>
<evidence type="ECO:0000256" key="3">
    <source>
        <dbReference type="ARBA" id="ARBA00022692"/>
    </source>
</evidence>
<dbReference type="PROSITE" id="PS50156">
    <property type="entry name" value="SSD"/>
    <property type="match status" value="1"/>
</dbReference>
<dbReference type="InterPro" id="IPR003392">
    <property type="entry name" value="PTHD_SSD"/>
</dbReference>
<dbReference type="GO" id="GO:0005886">
    <property type="term" value="C:plasma membrane"/>
    <property type="evidence" value="ECO:0007669"/>
    <property type="project" value="TreeGrafter"/>
</dbReference>
<feature type="domain" description="SSD" evidence="8">
    <location>
        <begin position="293"/>
        <end position="430"/>
    </location>
</feature>
<evidence type="ECO:0000313" key="9">
    <source>
        <dbReference type="EMBL" id="VDK41834.1"/>
    </source>
</evidence>
<comment type="subcellular location">
    <subcellularLocation>
        <location evidence="1">Membrane</location>
        <topology evidence="1">Multi-pass membrane protein</topology>
    </subcellularLocation>
</comment>